<keyword evidence="3" id="KW-0805">Transcription regulation</keyword>
<dbReference type="PANTHER" id="PTHR32071:SF57">
    <property type="entry name" value="C4-DICARBOXYLATE TRANSPORT TRANSCRIPTIONAL REGULATORY PROTEIN DCTD"/>
    <property type="match status" value="1"/>
</dbReference>
<dbReference type="PROSITE" id="PS00675">
    <property type="entry name" value="SIGMA54_INTERACT_1"/>
    <property type="match status" value="1"/>
</dbReference>
<evidence type="ECO:0000313" key="9">
    <source>
        <dbReference type="EMBL" id="SEJ00438.1"/>
    </source>
</evidence>
<feature type="domain" description="Sigma-54 factor interaction" evidence="7">
    <location>
        <begin position="161"/>
        <end position="390"/>
    </location>
</feature>
<feature type="modified residue" description="4-aspartylphosphate" evidence="6">
    <location>
        <position position="54"/>
    </location>
</feature>
<dbReference type="CDD" id="cd17534">
    <property type="entry name" value="REC_DC-like"/>
    <property type="match status" value="1"/>
</dbReference>
<dbReference type="EMBL" id="FNXY01000004">
    <property type="protein sequence ID" value="SEJ00438.1"/>
    <property type="molecule type" value="Genomic_DNA"/>
</dbReference>
<dbReference type="PROSITE" id="PS50045">
    <property type="entry name" value="SIGMA54_INTERACT_4"/>
    <property type="match status" value="1"/>
</dbReference>
<proteinExistence type="predicted"/>
<keyword evidence="5" id="KW-0804">Transcription</keyword>
<dbReference type="InterPro" id="IPR003593">
    <property type="entry name" value="AAA+_ATPase"/>
</dbReference>
<dbReference type="PROSITE" id="PS50110">
    <property type="entry name" value="RESPONSE_REGULATORY"/>
    <property type="match status" value="1"/>
</dbReference>
<evidence type="ECO:0000256" key="2">
    <source>
        <dbReference type="ARBA" id="ARBA00022840"/>
    </source>
</evidence>
<dbReference type="InterPro" id="IPR058031">
    <property type="entry name" value="AAA_lid_NorR"/>
</dbReference>
<evidence type="ECO:0000256" key="5">
    <source>
        <dbReference type="ARBA" id="ARBA00023163"/>
    </source>
</evidence>
<dbReference type="PANTHER" id="PTHR32071">
    <property type="entry name" value="TRANSCRIPTIONAL REGULATORY PROTEIN"/>
    <property type="match status" value="1"/>
</dbReference>
<dbReference type="InterPro" id="IPR002078">
    <property type="entry name" value="Sigma_54_int"/>
</dbReference>
<dbReference type="Gene3D" id="1.10.10.60">
    <property type="entry name" value="Homeodomain-like"/>
    <property type="match status" value="1"/>
</dbReference>
<evidence type="ECO:0000259" key="7">
    <source>
        <dbReference type="PROSITE" id="PS50045"/>
    </source>
</evidence>
<dbReference type="SUPFAM" id="SSF52540">
    <property type="entry name" value="P-loop containing nucleoside triphosphate hydrolases"/>
    <property type="match status" value="1"/>
</dbReference>
<dbReference type="GO" id="GO:0003677">
    <property type="term" value="F:DNA binding"/>
    <property type="evidence" value="ECO:0007669"/>
    <property type="project" value="UniProtKB-KW"/>
</dbReference>
<dbReference type="GO" id="GO:0006355">
    <property type="term" value="P:regulation of DNA-templated transcription"/>
    <property type="evidence" value="ECO:0007669"/>
    <property type="project" value="InterPro"/>
</dbReference>
<dbReference type="SUPFAM" id="SSF52172">
    <property type="entry name" value="CheY-like"/>
    <property type="match status" value="1"/>
</dbReference>
<dbReference type="GO" id="GO:0000160">
    <property type="term" value="P:phosphorelay signal transduction system"/>
    <property type="evidence" value="ECO:0007669"/>
    <property type="project" value="InterPro"/>
</dbReference>
<evidence type="ECO:0000313" key="10">
    <source>
        <dbReference type="Proteomes" id="UP000199532"/>
    </source>
</evidence>
<name>A0A1H6V7E1_9BACT</name>
<dbReference type="PROSITE" id="PS00688">
    <property type="entry name" value="SIGMA54_INTERACT_3"/>
    <property type="match status" value="1"/>
</dbReference>
<protein>
    <submittedName>
        <fullName evidence="9">DNA-binding transcriptional response regulator, NtrC family, contains REC, AAA-type ATPase, and a Fis-type DNA-binding domains</fullName>
    </submittedName>
</protein>
<dbReference type="Gene3D" id="1.10.8.60">
    <property type="match status" value="1"/>
</dbReference>
<keyword evidence="4 9" id="KW-0238">DNA-binding</keyword>
<dbReference type="AlphaFoldDB" id="A0A1H6V7E1"/>
<dbReference type="OrthoDB" id="9782110at2"/>
<dbReference type="Gene3D" id="3.40.50.300">
    <property type="entry name" value="P-loop containing nucleotide triphosphate hydrolases"/>
    <property type="match status" value="1"/>
</dbReference>
<gene>
    <name evidence="9" type="ORF">SAMN04487995_2985</name>
</gene>
<sequence>MCKKILIVEDEYIVAGDIRITLENAGYKVCGIAFSVDEALQMIATEKPCLIVLDIYLQGDRTGIDLALLLNEMNLPFIYLSANSSAQVLQAAKATNPYGFLVKPFREKDLLVTLDIAQYRHHYDQQQKARSLTISDFKSTFKTTGLEKPDDEEIKTDFEGIIGTSRGMQEVFELVRQVAASTTSVLILGESGTGKEGIASIIHKLSPRRNRPFIKVNCAALPPNLIESEFFGHEKGSFTGAYEKRIGKFEQASGGTIMLDEIGEMPLDFQVKLLRVLQEKEIERIGGRGSIKVDVRIVAATSRDLEKEIASGRFRLDLYYRLFVFPIMLPPLRERPEDIPLLAHYFFKHYAKLAGKRLESISKYALDQLTTYSWPGNVRELQHLIERSVLMASGNQIEEILLPPSNEAKVENIARRTDSPVKTMEELERDHILSVLKKCNNRISGPNGAAVLLDLPVSTMVSKMKKLGIVKSNIS</sequence>
<dbReference type="RefSeq" id="WP_090336093.1">
    <property type="nucleotide sequence ID" value="NZ_FNXY01000004.1"/>
</dbReference>
<dbReference type="InterPro" id="IPR025943">
    <property type="entry name" value="Sigma_54_int_dom_ATP-bd_2"/>
</dbReference>
<dbReference type="SMART" id="SM00382">
    <property type="entry name" value="AAA"/>
    <property type="match status" value="1"/>
</dbReference>
<dbReference type="CDD" id="cd00009">
    <property type="entry name" value="AAA"/>
    <property type="match status" value="1"/>
</dbReference>
<dbReference type="Pfam" id="PF00072">
    <property type="entry name" value="Response_reg"/>
    <property type="match status" value="1"/>
</dbReference>
<organism evidence="9 10">
    <name type="scientific">Dyadobacter koreensis</name>
    <dbReference type="NCBI Taxonomy" id="408657"/>
    <lineage>
        <taxon>Bacteria</taxon>
        <taxon>Pseudomonadati</taxon>
        <taxon>Bacteroidota</taxon>
        <taxon>Cytophagia</taxon>
        <taxon>Cytophagales</taxon>
        <taxon>Spirosomataceae</taxon>
        <taxon>Dyadobacter</taxon>
    </lineage>
</organism>
<dbReference type="PROSITE" id="PS00676">
    <property type="entry name" value="SIGMA54_INTERACT_2"/>
    <property type="match status" value="1"/>
</dbReference>
<dbReference type="GO" id="GO:0005524">
    <property type="term" value="F:ATP binding"/>
    <property type="evidence" value="ECO:0007669"/>
    <property type="project" value="UniProtKB-KW"/>
</dbReference>
<dbReference type="InterPro" id="IPR011006">
    <property type="entry name" value="CheY-like_superfamily"/>
</dbReference>
<dbReference type="Pfam" id="PF00158">
    <property type="entry name" value="Sigma54_activat"/>
    <property type="match status" value="1"/>
</dbReference>
<evidence type="ECO:0000256" key="6">
    <source>
        <dbReference type="PROSITE-ProRule" id="PRU00169"/>
    </source>
</evidence>
<dbReference type="Pfam" id="PF25601">
    <property type="entry name" value="AAA_lid_14"/>
    <property type="match status" value="1"/>
</dbReference>
<dbReference type="InterPro" id="IPR025944">
    <property type="entry name" value="Sigma_54_int_dom_CS"/>
</dbReference>
<dbReference type="InterPro" id="IPR001789">
    <property type="entry name" value="Sig_transdc_resp-reg_receiver"/>
</dbReference>
<dbReference type="STRING" id="408657.SAMN04487995_2985"/>
<dbReference type="InterPro" id="IPR025662">
    <property type="entry name" value="Sigma_54_int_dom_ATP-bd_1"/>
</dbReference>
<evidence type="ECO:0000259" key="8">
    <source>
        <dbReference type="PROSITE" id="PS50110"/>
    </source>
</evidence>
<dbReference type="SUPFAM" id="SSF46689">
    <property type="entry name" value="Homeodomain-like"/>
    <property type="match status" value="1"/>
</dbReference>
<accession>A0A1H6V7E1</accession>
<dbReference type="InterPro" id="IPR009057">
    <property type="entry name" value="Homeodomain-like_sf"/>
</dbReference>
<dbReference type="SMART" id="SM00448">
    <property type="entry name" value="REC"/>
    <property type="match status" value="1"/>
</dbReference>
<keyword evidence="2" id="KW-0067">ATP-binding</keyword>
<keyword evidence="6" id="KW-0597">Phosphoprotein</keyword>
<dbReference type="InterPro" id="IPR027417">
    <property type="entry name" value="P-loop_NTPase"/>
</dbReference>
<feature type="domain" description="Response regulatory" evidence="8">
    <location>
        <begin position="4"/>
        <end position="118"/>
    </location>
</feature>
<evidence type="ECO:0000256" key="1">
    <source>
        <dbReference type="ARBA" id="ARBA00022741"/>
    </source>
</evidence>
<dbReference type="FunFam" id="3.40.50.300:FF:000006">
    <property type="entry name" value="DNA-binding transcriptional regulator NtrC"/>
    <property type="match status" value="1"/>
</dbReference>
<evidence type="ECO:0000256" key="4">
    <source>
        <dbReference type="ARBA" id="ARBA00023125"/>
    </source>
</evidence>
<reference evidence="9 10" key="1">
    <citation type="submission" date="2016-10" db="EMBL/GenBank/DDBJ databases">
        <authorList>
            <person name="de Groot N.N."/>
        </authorList>
    </citation>
    <scope>NUCLEOTIDE SEQUENCE [LARGE SCALE GENOMIC DNA]</scope>
    <source>
        <strain evidence="9 10">DSM 19938</strain>
    </source>
</reference>
<dbReference type="Gene3D" id="3.40.50.2300">
    <property type="match status" value="1"/>
</dbReference>
<keyword evidence="1" id="KW-0547">Nucleotide-binding</keyword>
<evidence type="ECO:0000256" key="3">
    <source>
        <dbReference type="ARBA" id="ARBA00023015"/>
    </source>
</evidence>
<keyword evidence="10" id="KW-1185">Reference proteome</keyword>
<dbReference type="Proteomes" id="UP000199532">
    <property type="component" value="Unassembled WGS sequence"/>
</dbReference>